<dbReference type="Proteomes" id="UP000070544">
    <property type="component" value="Unassembled WGS sequence"/>
</dbReference>
<sequence length="65" mass="6696">MRANMIVVLVVALAVAAVTTLTSSVTSRLWSFSPLQPSFHASLQDSVTETALVAHAAAATSQDPG</sequence>
<gene>
    <name evidence="2" type="ORF">M427DRAFT_32255</name>
</gene>
<keyword evidence="1" id="KW-0732">Signal</keyword>
<reference evidence="2 3" key="1">
    <citation type="journal article" date="2015" name="Genome Biol. Evol.">
        <title>Phylogenomic analyses indicate that early fungi evolved digesting cell walls of algal ancestors of land plants.</title>
        <authorList>
            <person name="Chang Y."/>
            <person name="Wang S."/>
            <person name="Sekimoto S."/>
            <person name="Aerts A.L."/>
            <person name="Choi C."/>
            <person name="Clum A."/>
            <person name="LaButti K.M."/>
            <person name="Lindquist E.A."/>
            <person name="Yee Ngan C."/>
            <person name="Ohm R.A."/>
            <person name="Salamov A.A."/>
            <person name="Grigoriev I.V."/>
            <person name="Spatafora J.W."/>
            <person name="Berbee M.L."/>
        </authorList>
    </citation>
    <scope>NUCLEOTIDE SEQUENCE [LARGE SCALE GENOMIC DNA]</scope>
    <source>
        <strain evidence="2 3">JEL478</strain>
    </source>
</reference>
<dbReference type="AlphaFoldDB" id="A0A139AGJ0"/>
<keyword evidence="3" id="KW-1185">Reference proteome</keyword>
<name>A0A139AGJ0_GONPJ</name>
<dbReference type="EMBL" id="KQ965761">
    <property type="protein sequence ID" value="KXS15565.1"/>
    <property type="molecule type" value="Genomic_DNA"/>
</dbReference>
<accession>A0A139AGJ0</accession>
<proteinExistence type="predicted"/>
<feature type="signal peptide" evidence="1">
    <location>
        <begin position="1"/>
        <end position="20"/>
    </location>
</feature>
<organism evidence="2 3">
    <name type="scientific">Gonapodya prolifera (strain JEL478)</name>
    <name type="common">Monoblepharis prolifera</name>
    <dbReference type="NCBI Taxonomy" id="1344416"/>
    <lineage>
        <taxon>Eukaryota</taxon>
        <taxon>Fungi</taxon>
        <taxon>Fungi incertae sedis</taxon>
        <taxon>Chytridiomycota</taxon>
        <taxon>Chytridiomycota incertae sedis</taxon>
        <taxon>Monoblepharidomycetes</taxon>
        <taxon>Monoblepharidales</taxon>
        <taxon>Gonapodyaceae</taxon>
        <taxon>Gonapodya</taxon>
    </lineage>
</organism>
<feature type="chain" id="PRO_5007296177" evidence="1">
    <location>
        <begin position="21"/>
        <end position="65"/>
    </location>
</feature>
<evidence type="ECO:0000313" key="2">
    <source>
        <dbReference type="EMBL" id="KXS15565.1"/>
    </source>
</evidence>
<evidence type="ECO:0000256" key="1">
    <source>
        <dbReference type="SAM" id="SignalP"/>
    </source>
</evidence>
<evidence type="ECO:0000313" key="3">
    <source>
        <dbReference type="Proteomes" id="UP000070544"/>
    </source>
</evidence>
<protein>
    <submittedName>
        <fullName evidence="2">Uncharacterized protein</fullName>
    </submittedName>
</protein>